<dbReference type="SUPFAM" id="SSF47781">
    <property type="entry name" value="RuvA domain 2-like"/>
    <property type="match status" value="1"/>
</dbReference>
<reference evidence="10" key="1">
    <citation type="submission" date="2015-10" db="EMBL/GenBank/DDBJ databases">
        <authorList>
            <person name="Lehtovirta-Morley L.E."/>
            <person name="Vieille C."/>
        </authorList>
    </citation>
    <scope>NUCLEOTIDE SEQUENCE [LARGE SCALE GENOMIC DNA]</scope>
</reference>
<keyword evidence="10" id="KW-1185">Reference proteome</keyword>
<dbReference type="InterPro" id="IPR003583">
    <property type="entry name" value="Hlx-hairpin-Hlx_DNA-bd_motif"/>
</dbReference>
<dbReference type="PANTHER" id="PTHR10150:SF0">
    <property type="entry name" value="DNA REPAIR ENDONUCLEASE XPF"/>
    <property type="match status" value="1"/>
</dbReference>
<evidence type="ECO:0000256" key="5">
    <source>
        <dbReference type="ARBA" id="ARBA00023125"/>
    </source>
</evidence>
<dbReference type="SMART" id="SM00278">
    <property type="entry name" value="HhH1"/>
    <property type="match status" value="2"/>
</dbReference>
<organism evidence="9 10">
    <name type="scientific">Nitrosotalea devaniterrae</name>
    <dbReference type="NCBI Taxonomy" id="1078905"/>
    <lineage>
        <taxon>Archaea</taxon>
        <taxon>Nitrososphaerota</taxon>
        <taxon>Nitrososphaeria</taxon>
        <taxon>Nitrosotaleales</taxon>
        <taxon>Nitrosotaleaceae</taxon>
        <taxon>Nitrosotalea</taxon>
    </lineage>
</organism>
<evidence type="ECO:0000313" key="9">
    <source>
        <dbReference type="EMBL" id="CUR51157.1"/>
    </source>
</evidence>
<proteinExistence type="predicted"/>
<keyword evidence="2" id="KW-0255">Endonuclease</keyword>
<evidence type="ECO:0000256" key="4">
    <source>
        <dbReference type="ARBA" id="ARBA00022801"/>
    </source>
</evidence>
<keyword evidence="1" id="KW-0540">Nuclease</keyword>
<dbReference type="GO" id="GO:0003684">
    <property type="term" value="F:damaged DNA binding"/>
    <property type="evidence" value="ECO:0007669"/>
    <property type="project" value="TreeGrafter"/>
</dbReference>
<evidence type="ECO:0000256" key="3">
    <source>
        <dbReference type="ARBA" id="ARBA00022763"/>
    </source>
</evidence>
<accession>A0A128A1G4</accession>
<dbReference type="GO" id="GO:1901255">
    <property type="term" value="P:nucleotide-excision repair involved in interstrand cross-link repair"/>
    <property type="evidence" value="ECO:0007669"/>
    <property type="project" value="TreeGrafter"/>
</dbReference>
<feature type="domain" description="Helix-hairpin-helix DNA-binding motif class 1" evidence="7">
    <location>
        <begin position="160"/>
        <end position="179"/>
    </location>
</feature>
<evidence type="ECO:0000256" key="2">
    <source>
        <dbReference type="ARBA" id="ARBA00022759"/>
    </source>
</evidence>
<evidence type="ECO:0000259" key="7">
    <source>
        <dbReference type="SMART" id="SM00278"/>
    </source>
</evidence>
<keyword evidence="4" id="KW-0378">Hydrolase</keyword>
<evidence type="ECO:0000256" key="6">
    <source>
        <dbReference type="ARBA" id="ARBA00023204"/>
    </source>
</evidence>
<feature type="domain" description="ERCC4" evidence="8">
    <location>
        <begin position="9"/>
        <end position="89"/>
    </location>
</feature>
<dbReference type="CDD" id="cd20075">
    <property type="entry name" value="XPF_nuclease_XPF_arch"/>
    <property type="match status" value="1"/>
</dbReference>
<evidence type="ECO:0000259" key="8">
    <source>
        <dbReference type="SMART" id="SM00891"/>
    </source>
</evidence>
<dbReference type="KEGG" id="ndv:NDEV_0392"/>
<dbReference type="EMBL" id="LN890280">
    <property type="protein sequence ID" value="CUR51157.1"/>
    <property type="molecule type" value="Genomic_DNA"/>
</dbReference>
<dbReference type="GO" id="GO:0000014">
    <property type="term" value="F:single-stranded DNA endodeoxyribonuclease activity"/>
    <property type="evidence" value="ECO:0007669"/>
    <property type="project" value="TreeGrafter"/>
</dbReference>
<sequence length="230" mass="25531">MALKIEDLRMVIDEREKKSGIPDLLKQIGVKVEMMNLPVGDYIVAPETIIERKSVNDFISSVFDGRLFDQCSRLKEHFEHPTIIIEGNVDEIDKITENPLIFYGAMSSVVLDFKIPVIPTPNASHTAKLLISMCARQGTMKGPFLKKIRKSGDLHQQQLSILCSLPGVGEKLAARMLEKFGSTSNSLNATSVELSKINGMGEARAQKIRKILDAAGKDLKKTDQKTLHDV</sequence>
<protein>
    <submittedName>
        <fullName evidence="9">ERCC4 domain-containing protein</fullName>
    </submittedName>
</protein>
<dbReference type="Pfam" id="PF14520">
    <property type="entry name" value="HHH_5"/>
    <property type="match status" value="1"/>
</dbReference>
<keyword evidence="5" id="KW-0238">DNA-binding</keyword>
<dbReference type="Proteomes" id="UP000196239">
    <property type="component" value="Chromosome 1"/>
</dbReference>
<dbReference type="InterPro" id="IPR006166">
    <property type="entry name" value="ERCC4_domain"/>
</dbReference>
<dbReference type="GO" id="GO:0000724">
    <property type="term" value="P:double-strand break repair via homologous recombination"/>
    <property type="evidence" value="ECO:0007669"/>
    <property type="project" value="TreeGrafter"/>
</dbReference>
<dbReference type="SUPFAM" id="SSF52980">
    <property type="entry name" value="Restriction endonuclease-like"/>
    <property type="match status" value="1"/>
</dbReference>
<evidence type="ECO:0000313" key="10">
    <source>
        <dbReference type="Proteomes" id="UP000196239"/>
    </source>
</evidence>
<dbReference type="SMART" id="SM00891">
    <property type="entry name" value="ERCC4"/>
    <property type="match status" value="1"/>
</dbReference>
<dbReference type="Pfam" id="PF02732">
    <property type="entry name" value="ERCC4"/>
    <property type="match status" value="1"/>
</dbReference>
<feature type="domain" description="Helix-hairpin-helix DNA-binding motif class 1" evidence="7">
    <location>
        <begin position="192"/>
        <end position="211"/>
    </location>
</feature>
<dbReference type="InterPro" id="IPR011335">
    <property type="entry name" value="Restrct_endonuc-II-like"/>
</dbReference>
<name>A0A128A1G4_9ARCH</name>
<dbReference type="Gene3D" id="1.10.150.20">
    <property type="entry name" value="5' to 3' exonuclease, C-terminal subdomain"/>
    <property type="match status" value="1"/>
</dbReference>
<evidence type="ECO:0000256" key="1">
    <source>
        <dbReference type="ARBA" id="ARBA00022722"/>
    </source>
</evidence>
<keyword evidence="3" id="KW-0227">DNA damage</keyword>
<dbReference type="Gene3D" id="3.40.50.10130">
    <property type="match status" value="1"/>
</dbReference>
<dbReference type="PANTHER" id="PTHR10150">
    <property type="entry name" value="DNA REPAIR ENDONUCLEASE XPF"/>
    <property type="match status" value="1"/>
</dbReference>
<keyword evidence="6" id="KW-0234">DNA repair</keyword>
<dbReference type="AlphaFoldDB" id="A0A128A1G4"/>
<dbReference type="InterPro" id="IPR010994">
    <property type="entry name" value="RuvA_2-like"/>
</dbReference>
<gene>
    <name evidence="9" type="ORF">NDEV_0392</name>
</gene>
<dbReference type="GO" id="GO:0003697">
    <property type="term" value="F:single-stranded DNA binding"/>
    <property type="evidence" value="ECO:0007669"/>
    <property type="project" value="TreeGrafter"/>
</dbReference>